<keyword evidence="12 18" id="KW-1133">Transmembrane helix</keyword>
<keyword evidence="11" id="KW-0067">ATP-binding</keyword>
<name>A0A5C5ZBQ3_9BACT</name>
<protein>
    <recommendedName>
        <fullName evidence="4">non-specific protein-tyrosine kinase</fullName>
        <ecNumber evidence="4">2.7.10.2</ecNumber>
    </recommendedName>
</protein>
<dbReference type="InterPro" id="IPR027417">
    <property type="entry name" value="P-loop_NTPase"/>
</dbReference>
<keyword evidence="5" id="KW-1003">Cell membrane</keyword>
<dbReference type="Gene3D" id="3.40.50.300">
    <property type="entry name" value="P-loop containing nucleotide triphosphate hydrolases"/>
    <property type="match status" value="1"/>
</dbReference>
<feature type="transmembrane region" description="Helical" evidence="18">
    <location>
        <begin position="462"/>
        <end position="485"/>
    </location>
</feature>
<comment type="catalytic activity">
    <reaction evidence="15">
        <text>L-tyrosyl-[protein] + ATP = O-phospho-L-tyrosyl-[protein] + ADP + H(+)</text>
        <dbReference type="Rhea" id="RHEA:10596"/>
        <dbReference type="Rhea" id="RHEA-COMP:10136"/>
        <dbReference type="Rhea" id="RHEA-COMP:20101"/>
        <dbReference type="ChEBI" id="CHEBI:15378"/>
        <dbReference type="ChEBI" id="CHEBI:30616"/>
        <dbReference type="ChEBI" id="CHEBI:46858"/>
        <dbReference type="ChEBI" id="CHEBI:61978"/>
        <dbReference type="ChEBI" id="CHEBI:456216"/>
        <dbReference type="EC" id="2.7.10.2"/>
    </reaction>
</comment>
<evidence type="ECO:0000256" key="18">
    <source>
        <dbReference type="SAM" id="Phobius"/>
    </source>
</evidence>
<dbReference type="InterPro" id="IPR003856">
    <property type="entry name" value="LPS_length_determ_N"/>
</dbReference>
<dbReference type="EC" id="2.7.10.2" evidence="4"/>
<dbReference type="CDD" id="cd05387">
    <property type="entry name" value="BY-kinase"/>
    <property type="match status" value="1"/>
</dbReference>
<feature type="compositionally biased region" description="Basic and acidic residues" evidence="17">
    <location>
        <begin position="767"/>
        <end position="781"/>
    </location>
</feature>
<keyword evidence="10 21" id="KW-0418">Kinase</keyword>
<evidence type="ECO:0000256" key="17">
    <source>
        <dbReference type="SAM" id="MobiDB-lite"/>
    </source>
</evidence>
<evidence type="ECO:0000256" key="11">
    <source>
        <dbReference type="ARBA" id="ARBA00022840"/>
    </source>
</evidence>
<feature type="compositionally biased region" description="Basic and acidic residues" evidence="17">
    <location>
        <begin position="797"/>
        <end position="806"/>
    </location>
</feature>
<dbReference type="EMBL" id="SJPJ01000001">
    <property type="protein sequence ID" value="TWT84829.1"/>
    <property type="molecule type" value="Genomic_DNA"/>
</dbReference>
<evidence type="ECO:0000256" key="3">
    <source>
        <dbReference type="ARBA" id="ARBA00008883"/>
    </source>
</evidence>
<keyword evidence="16" id="KW-0175">Coiled coil</keyword>
<evidence type="ECO:0000256" key="16">
    <source>
        <dbReference type="SAM" id="Coils"/>
    </source>
</evidence>
<feature type="transmembrane region" description="Helical" evidence="18">
    <location>
        <begin position="22"/>
        <end position="42"/>
    </location>
</feature>
<keyword evidence="14" id="KW-0829">Tyrosine-protein kinase</keyword>
<keyword evidence="8 18" id="KW-0812">Transmembrane</keyword>
<dbReference type="InterPro" id="IPR050445">
    <property type="entry name" value="Bact_polysacc_biosynth/exp"/>
</dbReference>
<evidence type="ECO:0000256" key="13">
    <source>
        <dbReference type="ARBA" id="ARBA00023136"/>
    </source>
</evidence>
<dbReference type="InterPro" id="IPR005702">
    <property type="entry name" value="Wzc-like_C"/>
</dbReference>
<evidence type="ECO:0000259" key="20">
    <source>
        <dbReference type="Pfam" id="PF13614"/>
    </source>
</evidence>
<feature type="domain" description="Polysaccharide chain length determinant N-terminal" evidence="19">
    <location>
        <begin position="14"/>
        <end position="91"/>
    </location>
</feature>
<reference evidence="21 22" key="1">
    <citation type="submission" date="2019-02" db="EMBL/GenBank/DDBJ databases">
        <title>Deep-cultivation of Planctomycetes and their phenomic and genomic characterization uncovers novel biology.</title>
        <authorList>
            <person name="Wiegand S."/>
            <person name="Jogler M."/>
            <person name="Boedeker C."/>
            <person name="Pinto D."/>
            <person name="Vollmers J."/>
            <person name="Rivas-Marin E."/>
            <person name="Kohn T."/>
            <person name="Peeters S.H."/>
            <person name="Heuer A."/>
            <person name="Rast P."/>
            <person name="Oberbeckmann S."/>
            <person name="Bunk B."/>
            <person name="Jeske O."/>
            <person name="Meyerdierks A."/>
            <person name="Storesund J.E."/>
            <person name="Kallscheuer N."/>
            <person name="Luecker S."/>
            <person name="Lage O.M."/>
            <person name="Pohl T."/>
            <person name="Merkel B.J."/>
            <person name="Hornburger P."/>
            <person name="Mueller R.-W."/>
            <person name="Bruemmer F."/>
            <person name="Labrenz M."/>
            <person name="Spormann A.M."/>
            <person name="Op Den Camp H."/>
            <person name="Overmann J."/>
            <person name="Amann R."/>
            <person name="Jetten M.S.M."/>
            <person name="Mascher T."/>
            <person name="Medema M.H."/>
            <person name="Devos D.P."/>
            <person name="Kaster A.-K."/>
            <person name="Ovreas L."/>
            <person name="Rohde M."/>
            <person name="Galperin M.Y."/>
            <person name="Jogler C."/>
        </authorList>
    </citation>
    <scope>NUCLEOTIDE SEQUENCE [LARGE SCALE GENOMIC DNA]</scope>
    <source>
        <strain evidence="21 22">CA13</strain>
    </source>
</reference>
<evidence type="ECO:0000256" key="9">
    <source>
        <dbReference type="ARBA" id="ARBA00022741"/>
    </source>
</evidence>
<feature type="coiled-coil region" evidence="16">
    <location>
        <begin position="323"/>
        <end position="401"/>
    </location>
</feature>
<comment type="similarity">
    <text evidence="3">Belongs to the etk/wzc family.</text>
</comment>
<dbReference type="PANTHER" id="PTHR32309:SF13">
    <property type="entry name" value="FERRIC ENTEROBACTIN TRANSPORT PROTEIN FEPE"/>
    <property type="match status" value="1"/>
</dbReference>
<evidence type="ECO:0000256" key="4">
    <source>
        <dbReference type="ARBA" id="ARBA00011903"/>
    </source>
</evidence>
<feature type="domain" description="AAA" evidence="20">
    <location>
        <begin position="567"/>
        <end position="695"/>
    </location>
</feature>
<gene>
    <name evidence="21" type="primary">ptk_3</name>
    <name evidence="21" type="ORF">CA13_63100</name>
</gene>
<dbReference type="AlphaFoldDB" id="A0A5C5ZBQ3"/>
<evidence type="ECO:0000256" key="10">
    <source>
        <dbReference type="ARBA" id="ARBA00022777"/>
    </source>
</evidence>
<dbReference type="SUPFAM" id="SSF52540">
    <property type="entry name" value="P-loop containing nucleoside triphosphate hydrolases"/>
    <property type="match status" value="1"/>
</dbReference>
<comment type="similarity">
    <text evidence="2">Belongs to the CpsD/CapB family.</text>
</comment>
<dbReference type="PANTHER" id="PTHR32309">
    <property type="entry name" value="TYROSINE-PROTEIN KINASE"/>
    <property type="match status" value="1"/>
</dbReference>
<keyword evidence="7 21" id="KW-0808">Transferase</keyword>
<keyword evidence="9" id="KW-0547">Nucleotide-binding</keyword>
<evidence type="ECO:0000259" key="19">
    <source>
        <dbReference type="Pfam" id="PF02706"/>
    </source>
</evidence>
<dbReference type="GO" id="GO:0005524">
    <property type="term" value="F:ATP binding"/>
    <property type="evidence" value="ECO:0007669"/>
    <property type="project" value="UniProtKB-KW"/>
</dbReference>
<proteinExistence type="inferred from homology"/>
<evidence type="ECO:0000256" key="2">
    <source>
        <dbReference type="ARBA" id="ARBA00007316"/>
    </source>
</evidence>
<organism evidence="21 22">
    <name type="scientific">Novipirellula herctigrandis</name>
    <dbReference type="NCBI Taxonomy" id="2527986"/>
    <lineage>
        <taxon>Bacteria</taxon>
        <taxon>Pseudomonadati</taxon>
        <taxon>Planctomycetota</taxon>
        <taxon>Planctomycetia</taxon>
        <taxon>Pirellulales</taxon>
        <taxon>Pirellulaceae</taxon>
        <taxon>Novipirellula</taxon>
    </lineage>
</organism>
<sequence>MGDPSSAGGNNSPDLLAALWRYRWAVILSAIAGAVIGFLVFLKMPETYESATRLMVESDQPAILDTMTGDLVGGVPSIEILESQLFSDRVVAMTFQDPRMVPFHEEFEGNVSNFISVAQKSMELESEIQDVRSAQSLVAVLRFQHTDPELAEAAVKSFSDALQKFFNERHKNSRGDLIRLISVAIEQLHPKMSELERQYRDFRRDAPLVWNADGAAINPHRERQLFLVGRRSELVEQMRQKAVLLAAVKSISGQTEDPRISLNVISQLFNIRVNLPYSSEQAAKHLEAEDTKLGQLQIDEQLVPLFIERSKLASQFGAEHPTVRDLDKELSMMKEELQRIVTEQISRVLELRAENQIELSDPAQEAQEAVDAILVAAEAEVNLVGAQINELEKQIEDEKIAAIKLAKFEQDDAGMLREIERNHELMSQLEEQMARVSLTEESGGTRVVELTAPSMAYLISPMIIKCLGIGIFLGLALGSGLSLLLEKNANTFRDPDEISEMLGAPVLTHVPFFKARPKRVKQGEEDVYQSLDNSLAVLHHPASVAAEAIRSCRTAVFFDTASIEGGKVIQVTSPLPGDGKTTVAGNLAVSIAQSGKRVLAIDGDLRRPQLTDNFVMQDQMGLTNVLNGDCDPSDACHDTPVPTLHVMPSGPIPANPAEALTLPEMGELLDLLREEYDYIVLDTPPLLVVTDPSIVASLVDGVVMTLRIRRKSKPNAKESVNILRAVGGNLLGVVINNSDESGSSDGYKGYGYYRYGHYTGRYHRRKSGDGKSHRRSNKDSKTPMVIEGRGVSMRKPRAAEVVRSEE</sequence>
<dbReference type="NCBIfam" id="TIGR01007">
    <property type="entry name" value="eps_fam"/>
    <property type="match status" value="1"/>
</dbReference>
<evidence type="ECO:0000256" key="6">
    <source>
        <dbReference type="ARBA" id="ARBA00022519"/>
    </source>
</evidence>
<dbReference type="Proteomes" id="UP000315010">
    <property type="component" value="Unassembled WGS sequence"/>
</dbReference>
<evidence type="ECO:0000256" key="7">
    <source>
        <dbReference type="ARBA" id="ARBA00022679"/>
    </source>
</evidence>
<accession>A0A5C5ZBQ3</accession>
<evidence type="ECO:0000256" key="12">
    <source>
        <dbReference type="ARBA" id="ARBA00022989"/>
    </source>
</evidence>
<keyword evidence="13 18" id="KW-0472">Membrane</keyword>
<evidence type="ECO:0000256" key="1">
    <source>
        <dbReference type="ARBA" id="ARBA00004429"/>
    </source>
</evidence>
<keyword evidence="6" id="KW-0997">Cell inner membrane</keyword>
<dbReference type="GO" id="GO:0005886">
    <property type="term" value="C:plasma membrane"/>
    <property type="evidence" value="ECO:0007669"/>
    <property type="project" value="UniProtKB-SubCell"/>
</dbReference>
<evidence type="ECO:0000256" key="14">
    <source>
        <dbReference type="ARBA" id="ARBA00023137"/>
    </source>
</evidence>
<dbReference type="Pfam" id="PF02706">
    <property type="entry name" value="Wzz"/>
    <property type="match status" value="1"/>
</dbReference>
<dbReference type="Pfam" id="PF13614">
    <property type="entry name" value="AAA_31"/>
    <property type="match status" value="1"/>
</dbReference>
<feature type="region of interest" description="Disordered" evidence="17">
    <location>
        <begin position="763"/>
        <end position="806"/>
    </location>
</feature>
<dbReference type="InterPro" id="IPR025669">
    <property type="entry name" value="AAA_dom"/>
</dbReference>
<evidence type="ECO:0000313" key="21">
    <source>
        <dbReference type="EMBL" id="TWT84829.1"/>
    </source>
</evidence>
<evidence type="ECO:0000313" key="22">
    <source>
        <dbReference type="Proteomes" id="UP000315010"/>
    </source>
</evidence>
<keyword evidence="22" id="KW-1185">Reference proteome</keyword>
<comment type="caution">
    <text evidence="21">The sequence shown here is derived from an EMBL/GenBank/DDBJ whole genome shotgun (WGS) entry which is preliminary data.</text>
</comment>
<evidence type="ECO:0000256" key="15">
    <source>
        <dbReference type="ARBA" id="ARBA00051245"/>
    </source>
</evidence>
<evidence type="ECO:0000256" key="5">
    <source>
        <dbReference type="ARBA" id="ARBA00022475"/>
    </source>
</evidence>
<comment type="subcellular location">
    <subcellularLocation>
        <location evidence="1">Cell inner membrane</location>
        <topology evidence="1">Multi-pass membrane protein</topology>
    </subcellularLocation>
</comment>
<evidence type="ECO:0000256" key="8">
    <source>
        <dbReference type="ARBA" id="ARBA00022692"/>
    </source>
</evidence>
<dbReference type="GO" id="GO:0004715">
    <property type="term" value="F:non-membrane spanning protein tyrosine kinase activity"/>
    <property type="evidence" value="ECO:0007669"/>
    <property type="project" value="UniProtKB-EC"/>
</dbReference>